<name>A0A2K2U2S2_9ACTN</name>
<dbReference type="InterPro" id="IPR009057">
    <property type="entry name" value="Homeodomain-like_sf"/>
</dbReference>
<evidence type="ECO:0000256" key="1">
    <source>
        <dbReference type="ARBA" id="ARBA00023125"/>
    </source>
</evidence>
<evidence type="ECO:0000259" key="3">
    <source>
        <dbReference type="PROSITE" id="PS50977"/>
    </source>
</evidence>
<dbReference type="AlphaFoldDB" id="A0A2K2U2S2"/>
<sequence>MAERKVTRKDVLDAALAIVRERGEGALSARTVAERAGCSVQPIYSQFGDMRQLVRALYDHARAWVAAYNREHALDGCNAFESNGLAHLRLARTERPLFHFLYLSPHMDATGFAEVYDSVAIEGVQRCIEELGGLPPAEARELYLDMIVYVHGMAAMLATGADFSDEELVARMDGAFHCFAARSAADFR</sequence>
<comment type="caution">
    <text evidence="4">The sequence shown here is derived from an EMBL/GenBank/DDBJ whole genome shotgun (WGS) entry which is preliminary data.</text>
</comment>
<protein>
    <submittedName>
        <fullName evidence="4">TetR family transcriptional regulator</fullName>
    </submittedName>
</protein>
<evidence type="ECO:0000256" key="2">
    <source>
        <dbReference type="PROSITE-ProRule" id="PRU00335"/>
    </source>
</evidence>
<reference evidence="4 5" key="1">
    <citation type="journal article" date="2018" name="Int. J. Syst. Evol. Microbiol.">
        <title>Rubneribacter badeniensis gen. nov., sp. nov. and Enteroscipio rubneri gen. nov., sp. nov., new members of the Eggerthellaceae isolated from human faeces.</title>
        <authorList>
            <person name="Danylec N."/>
            <person name="Gobl A."/>
            <person name="Stoll D.A."/>
            <person name="Hetzer B."/>
            <person name="Kulling S.E."/>
            <person name="Huch M."/>
        </authorList>
    </citation>
    <scope>NUCLEOTIDE SEQUENCE [LARGE SCALE GENOMIC DNA]</scope>
    <source>
        <strain evidence="4 5">ResAG-85</strain>
    </source>
</reference>
<feature type="DNA-binding region" description="H-T-H motif" evidence="2">
    <location>
        <begin position="28"/>
        <end position="47"/>
    </location>
</feature>
<feature type="domain" description="HTH tetR-type" evidence="3">
    <location>
        <begin position="5"/>
        <end position="65"/>
    </location>
</feature>
<dbReference type="GO" id="GO:0003677">
    <property type="term" value="F:DNA binding"/>
    <property type="evidence" value="ECO:0007669"/>
    <property type="project" value="UniProtKB-UniRule"/>
</dbReference>
<accession>A0A2K2U2S2</accession>
<evidence type="ECO:0000313" key="5">
    <source>
        <dbReference type="Proteomes" id="UP000236488"/>
    </source>
</evidence>
<dbReference type="InterPro" id="IPR001647">
    <property type="entry name" value="HTH_TetR"/>
</dbReference>
<organism evidence="4 5">
    <name type="scientific">Rubneribacter badeniensis</name>
    <dbReference type="NCBI Taxonomy" id="2070688"/>
    <lineage>
        <taxon>Bacteria</taxon>
        <taxon>Bacillati</taxon>
        <taxon>Actinomycetota</taxon>
        <taxon>Coriobacteriia</taxon>
        <taxon>Eggerthellales</taxon>
        <taxon>Eggerthellaceae</taxon>
        <taxon>Rubneribacter</taxon>
    </lineage>
</organism>
<evidence type="ECO:0000313" key="4">
    <source>
        <dbReference type="EMBL" id="PNV64480.1"/>
    </source>
</evidence>
<gene>
    <name evidence="4" type="ORF">C2L80_11690</name>
</gene>
<dbReference type="EMBL" id="PPEL01000094">
    <property type="protein sequence ID" value="PNV64480.1"/>
    <property type="molecule type" value="Genomic_DNA"/>
</dbReference>
<dbReference type="PROSITE" id="PS50977">
    <property type="entry name" value="HTH_TETR_2"/>
    <property type="match status" value="1"/>
</dbReference>
<dbReference type="Pfam" id="PF00440">
    <property type="entry name" value="TetR_N"/>
    <property type="match status" value="1"/>
</dbReference>
<keyword evidence="5" id="KW-1185">Reference proteome</keyword>
<proteinExistence type="predicted"/>
<dbReference type="Gene3D" id="1.10.357.10">
    <property type="entry name" value="Tetracycline Repressor, domain 2"/>
    <property type="match status" value="1"/>
</dbReference>
<dbReference type="RefSeq" id="WP_103263250.1">
    <property type="nucleotide sequence ID" value="NZ_PPEL01000094.1"/>
</dbReference>
<dbReference type="Proteomes" id="UP000236488">
    <property type="component" value="Unassembled WGS sequence"/>
</dbReference>
<dbReference type="SUPFAM" id="SSF46689">
    <property type="entry name" value="Homeodomain-like"/>
    <property type="match status" value="1"/>
</dbReference>
<keyword evidence="1 2" id="KW-0238">DNA-binding</keyword>